<dbReference type="Proteomes" id="UP000005408">
    <property type="component" value="Unassembled WGS sequence"/>
</dbReference>
<comment type="similarity">
    <text evidence="2">Belongs to the MLF family.</text>
</comment>
<dbReference type="Pfam" id="PF10248">
    <property type="entry name" value="Mlf1IP"/>
    <property type="match status" value="1"/>
</dbReference>
<dbReference type="AlphaFoldDB" id="A0A8W8KAJ8"/>
<keyword evidence="6" id="KW-0472">Membrane</keyword>
<evidence type="ECO:0000256" key="1">
    <source>
        <dbReference type="ARBA" id="ARBA00004496"/>
    </source>
</evidence>
<keyword evidence="3" id="KW-0963">Cytoplasm</keyword>
<evidence type="ECO:0000313" key="8">
    <source>
        <dbReference type="Proteomes" id="UP000005408"/>
    </source>
</evidence>
<protein>
    <recommendedName>
        <fullName evidence="9">Myeloid leukemia factor 2</fullName>
    </recommendedName>
</protein>
<evidence type="ECO:0000256" key="2">
    <source>
        <dbReference type="ARBA" id="ARBA00008332"/>
    </source>
</evidence>
<sequence length="313" mass="36439">MLGRSFFADMDNDPFFEGHREHMRNMNRMFQDPFGMFGGHPMLQGPGRSDPQRGTRAVTQWNPAEMSPFGFGNMFGSMFMNMNGMMSNMERSFETARNDPNAQMFSQSSVYSYTNTGGEGSRPRVYQATSSVRQGPGGVKETRKSERDSERGTEKMAIGHHIRDRAHVVERTRRRGGDIEENQELINLDEGEKESFDREFQEKSKESMRGLEYRRRERKTNNGTNVLFERTVCEMNATEKTLVIIIYIYVNFYMKKSVGREEDLSWFDLQERLPRLFQLLVQILLLSHFLTIDLVWILNTKANSNRPYGRKRG</sequence>
<evidence type="ECO:0008006" key="9">
    <source>
        <dbReference type="Google" id="ProtNLM"/>
    </source>
</evidence>
<name>A0A8W8KAJ8_MAGGI</name>
<dbReference type="InterPro" id="IPR019376">
    <property type="entry name" value="Myeloid_leukemia_factor"/>
</dbReference>
<feature type="compositionally biased region" description="Basic and acidic residues" evidence="5">
    <location>
        <begin position="140"/>
        <end position="154"/>
    </location>
</feature>
<reference evidence="7" key="1">
    <citation type="submission" date="2022-08" db="UniProtKB">
        <authorList>
            <consortium name="EnsemblMetazoa"/>
        </authorList>
    </citation>
    <scope>IDENTIFICATION</scope>
    <source>
        <strain evidence="7">05x7-T-G4-1.051#20</strain>
    </source>
</reference>
<comment type="subcellular location">
    <subcellularLocation>
        <location evidence="1">Cytoplasm</location>
    </subcellularLocation>
</comment>
<keyword evidence="6" id="KW-1133">Transmembrane helix</keyword>
<accession>A0A8W8KAJ8</accession>
<dbReference type="PANTHER" id="PTHR13105">
    <property type="entry name" value="MYELOID LEUKEMIA FACTOR"/>
    <property type="match status" value="1"/>
</dbReference>
<proteinExistence type="inferred from homology"/>
<evidence type="ECO:0000256" key="3">
    <source>
        <dbReference type="ARBA" id="ARBA00022490"/>
    </source>
</evidence>
<evidence type="ECO:0000256" key="5">
    <source>
        <dbReference type="SAM" id="MobiDB-lite"/>
    </source>
</evidence>
<evidence type="ECO:0000256" key="6">
    <source>
        <dbReference type="SAM" id="Phobius"/>
    </source>
</evidence>
<keyword evidence="8" id="KW-1185">Reference proteome</keyword>
<keyword evidence="6" id="KW-0812">Transmembrane</keyword>
<feature type="transmembrane region" description="Helical" evidence="6">
    <location>
        <begin position="276"/>
        <end position="298"/>
    </location>
</feature>
<evidence type="ECO:0000256" key="4">
    <source>
        <dbReference type="ARBA" id="ARBA00022553"/>
    </source>
</evidence>
<feature type="region of interest" description="Disordered" evidence="5">
    <location>
        <begin position="114"/>
        <end position="154"/>
    </location>
</feature>
<keyword evidence="4" id="KW-0597">Phosphoprotein</keyword>
<evidence type="ECO:0000313" key="7">
    <source>
        <dbReference type="EnsemblMetazoa" id="G22811.4:cds"/>
    </source>
</evidence>
<dbReference type="GO" id="GO:0005737">
    <property type="term" value="C:cytoplasm"/>
    <property type="evidence" value="ECO:0007669"/>
    <property type="project" value="UniProtKB-SubCell"/>
</dbReference>
<organism evidence="7 8">
    <name type="scientific">Magallana gigas</name>
    <name type="common">Pacific oyster</name>
    <name type="synonym">Crassostrea gigas</name>
    <dbReference type="NCBI Taxonomy" id="29159"/>
    <lineage>
        <taxon>Eukaryota</taxon>
        <taxon>Metazoa</taxon>
        <taxon>Spiralia</taxon>
        <taxon>Lophotrochozoa</taxon>
        <taxon>Mollusca</taxon>
        <taxon>Bivalvia</taxon>
        <taxon>Autobranchia</taxon>
        <taxon>Pteriomorphia</taxon>
        <taxon>Ostreida</taxon>
        <taxon>Ostreoidea</taxon>
        <taxon>Ostreidae</taxon>
        <taxon>Magallana</taxon>
    </lineage>
</organism>
<dbReference type="EnsemblMetazoa" id="G22811.4">
    <property type="protein sequence ID" value="G22811.4:cds"/>
    <property type="gene ID" value="G22811"/>
</dbReference>